<protein>
    <recommendedName>
        <fullName evidence="1">Bacterial archaeo-eukaryotic release factor family 6 domain-containing protein</fullName>
    </recommendedName>
</protein>
<keyword evidence="3" id="KW-1185">Reference proteome</keyword>
<dbReference type="RefSeq" id="WP_069654262.1">
    <property type="nucleotide sequence ID" value="NZ_MIKA01000013.1"/>
</dbReference>
<feature type="domain" description="Bacterial archaeo-eukaryotic release factor family 6" evidence="1">
    <location>
        <begin position="127"/>
        <end position="281"/>
    </location>
</feature>
<name>A0A2W3ZA75_9ENTE</name>
<dbReference type="STRING" id="1077675.BCR22_13195"/>
<comment type="caution">
    <text evidence="2">The sequence shown here is derived from an EMBL/GenBank/DDBJ whole genome shotgun (WGS) entry which is preliminary data.</text>
</comment>
<proteinExistence type="predicted"/>
<evidence type="ECO:0000259" key="1">
    <source>
        <dbReference type="Pfam" id="PF18848"/>
    </source>
</evidence>
<dbReference type="OrthoDB" id="4393931at2"/>
<accession>A0A2W3ZA75</accession>
<gene>
    <name evidence="2" type="ORF">CI088_02585</name>
</gene>
<dbReference type="AlphaFoldDB" id="A0A2W3ZA75"/>
<evidence type="ECO:0000313" key="2">
    <source>
        <dbReference type="EMBL" id="PZL76688.1"/>
    </source>
</evidence>
<dbReference type="Proteomes" id="UP000249828">
    <property type="component" value="Unassembled WGS sequence"/>
</dbReference>
<dbReference type="EMBL" id="PIEU01000026">
    <property type="protein sequence ID" value="PZL76688.1"/>
    <property type="molecule type" value="Genomic_DNA"/>
</dbReference>
<evidence type="ECO:0000313" key="3">
    <source>
        <dbReference type="Proteomes" id="UP000249828"/>
    </source>
</evidence>
<dbReference type="Pfam" id="PF18848">
    <property type="entry name" value="baeRF_family6"/>
    <property type="match status" value="1"/>
</dbReference>
<dbReference type="InterPro" id="IPR040628">
    <property type="entry name" value="BaeRF_family6"/>
</dbReference>
<reference evidence="2 3" key="1">
    <citation type="submission" date="2017-11" db="EMBL/GenBank/DDBJ databases">
        <title>Draft genome sequence of Enterococcus plantarum TRW2 strain isolated from lettuce.</title>
        <authorList>
            <person name="Kim E.B."/>
            <person name="Marco M.L."/>
            <person name="Williams T.R."/>
            <person name="You I.H."/>
        </authorList>
    </citation>
    <scope>NUCLEOTIDE SEQUENCE [LARGE SCALE GENOMIC DNA]</scope>
    <source>
        <strain evidence="2 3">TRW2</strain>
    </source>
</reference>
<organism evidence="2 3">
    <name type="scientific">Enterococcus plantarum</name>
    <dbReference type="NCBI Taxonomy" id="1077675"/>
    <lineage>
        <taxon>Bacteria</taxon>
        <taxon>Bacillati</taxon>
        <taxon>Bacillota</taxon>
        <taxon>Bacilli</taxon>
        <taxon>Lactobacillales</taxon>
        <taxon>Enterococcaceae</taxon>
        <taxon>Enterococcus</taxon>
    </lineage>
</organism>
<sequence length="376" mass="42687">MLDQEKDNLSVLFSDEVQGPFVTFILNTHVAHQDVEKDSLVLKNFAKAAKVRFEKKYTDLSWVPFQEKIDALLADASFWRNATKSVSIIISEKDIFIHRLNVPVDNQYYVDDRPYLLGIIKNNQFNYRYYLMALNRDAMQLYLVENNRVKAIELPADAPTDLVGTLGDELTGGSMNYSIQGGNGYNGSSKEGVAYHGVNTKDEEVKIDWTNYYQAIDSYLKDTFSNPDNLPIRLYALPENQTLFKKIAKNPYFVTDASVSLSPAQVSFQDIEKGAYKINQELEAIETAAYNQLLDKKFVDQLVDIVPASDEGKVSHFFISTANFVNETTDMSTEEFDRRKVLNKVTDNVLRTGGKVFVLDQKAAPDEKTLLAILRY</sequence>